<keyword evidence="4" id="KW-1185">Reference proteome</keyword>
<comment type="caution">
    <text evidence="3">The sequence shown here is derived from an EMBL/GenBank/DDBJ whole genome shotgun (WGS) entry which is preliminary data.</text>
</comment>
<feature type="compositionally biased region" description="Polar residues" evidence="1">
    <location>
        <begin position="23"/>
        <end position="32"/>
    </location>
</feature>
<dbReference type="AlphaFoldDB" id="A0A4R0RVM0"/>
<name>A0A4R0RVM0_9APHY</name>
<evidence type="ECO:0000313" key="3">
    <source>
        <dbReference type="EMBL" id="TCD71723.1"/>
    </source>
</evidence>
<dbReference type="SUPFAM" id="SSF52058">
    <property type="entry name" value="L domain-like"/>
    <property type="match status" value="1"/>
</dbReference>
<evidence type="ECO:0000256" key="1">
    <source>
        <dbReference type="SAM" id="MobiDB-lite"/>
    </source>
</evidence>
<dbReference type="PANTHER" id="PTHR38926:SF5">
    <property type="entry name" value="F-BOX AND LEUCINE-RICH REPEAT PROTEIN 6"/>
    <property type="match status" value="1"/>
</dbReference>
<proteinExistence type="predicted"/>
<evidence type="ECO:0000313" key="4">
    <source>
        <dbReference type="Proteomes" id="UP000292702"/>
    </source>
</evidence>
<feature type="domain" description="F-box" evidence="2">
    <location>
        <begin position="540"/>
        <end position="601"/>
    </location>
</feature>
<dbReference type="PANTHER" id="PTHR38926">
    <property type="entry name" value="F-BOX DOMAIN CONTAINING PROTEIN, EXPRESSED"/>
    <property type="match status" value="1"/>
</dbReference>
<sequence length="1074" mass="122668">MPTHHSVNGPSRKRDELHLNARGSPQNTSSHTPHGKSLLYAPRLPIELVLVVISFYVKLHQEELENTKRALIAPYQWIRITHVCRLWRELALKTASLWCHVYSTQRTDPHCIWEMLSRARDLPIVARNTTEADEAVCPPGLVVILAQLPRARRAHLVLPATVCAIPAQQYPQCTHLTSLTLRASRRQERLPSLIPSSALPALQELSLSYFKLRWSHPFFRLPLVKLSVRGVIKATAFSALKNMQQLKYLDIGGAIVLDEHLVTALPAQPSRSVRLPHLERLTVSGSTRQCVLLWMHFDIPLAATVALEFKFCITQEEDLDIVCPVIAAKLSKIQAHLAPIRGLAFWTNIARYGHDHTTYFKFYIDSPLIETIQPPVMQPQFSLVVSAETFDPSNYLDHFLSRLPLSHVQALYVGELDTEAFSFRPEFCRFMAILPNLISWHVDESVDYYAEALLTERVEDTTAEQQENTEKHALQWRAPNLRTLVFDGVIRPCRDAFIDAVKAREVSGFSGMIRHNPLIPTHHWHVDYYNALDNIDTRMPQLPIELVLLIISLCAESHFQELDATRKPLNRPYSWIKLTHVCRSWRELALKTPSLWNRVYCNKATDIQCLTEMLARTQNLPLVIRVEGDLSSTPASLPLVLTHLHRAQRVYLTLPVRAYMQTAIMKNLSELPTVTSLCLSTLIPQEQVPHFLASSKMPLLQDMSLSNYTFPRANPALLRPLVRFTFRGVIKPDTIATLQQMQQLRYLDIGGAIALCKVRMKAIPRVQPRNVIELPRLEHLTISGRAVRAVYFYTHFVLQPKATVCLEFNSHETVAEEALRLIMPVIATKFTEMKARGAPVRGLAFWTEEIRRYSEDLYHFKFYTELADPAQPKNTMRLLETQAQFSIVVSHEPWLEPRHYLEHLLGRLPLADVQTPWMGNIRGVDRFKAQFIQFLKQLPNLVSWRIGLGLVNGEMDALTTQVRVEDATSTASELGPSQLEYVVPRLRTLILDSGFSSGAKFLAALQERQQFGCQLQYLSGITIMWDGVESQYDDVEVLWKIAEEDKGIKDEQATEEWDWYHPDDDGWDPALVSE</sequence>
<reference evidence="3 4" key="1">
    <citation type="submission" date="2018-11" db="EMBL/GenBank/DDBJ databases">
        <title>Genome assembly of Steccherinum ochraceum LE-BIN_3174, the white-rot fungus of the Steccherinaceae family (The Residual Polyporoid clade, Polyporales, Basidiomycota).</title>
        <authorList>
            <person name="Fedorova T.V."/>
            <person name="Glazunova O.A."/>
            <person name="Landesman E.O."/>
            <person name="Moiseenko K.V."/>
            <person name="Psurtseva N.V."/>
            <person name="Savinova O.S."/>
            <person name="Shakhova N.V."/>
            <person name="Tyazhelova T.V."/>
            <person name="Vasina D.V."/>
        </authorList>
    </citation>
    <scope>NUCLEOTIDE SEQUENCE [LARGE SCALE GENOMIC DNA]</scope>
    <source>
        <strain evidence="3 4">LE-BIN_3174</strain>
    </source>
</reference>
<dbReference type="InterPro" id="IPR001810">
    <property type="entry name" value="F-box_dom"/>
</dbReference>
<organism evidence="3 4">
    <name type="scientific">Steccherinum ochraceum</name>
    <dbReference type="NCBI Taxonomy" id="92696"/>
    <lineage>
        <taxon>Eukaryota</taxon>
        <taxon>Fungi</taxon>
        <taxon>Dikarya</taxon>
        <taxon>Basidiomycota</taxon>
        <taxon>Agaricomycotina</taxon>
        <taxon>Agaricomycetes</taxon>
        <taxon>Polyporales</taxon>
        <taxon>Steccherinaceae</taxon>
        <taxon>Steccherinum</taxon>
    </lineage>
</organism>
<dbReference type="Gene3D" id="1.20.1280.50">
    <property type="match status" value="1"/>
</dbReference>
<gene>
    <name evidence="3" type="ORF">EIP91_005489</name>
</gene>
<dbReference type="Pfam" id="PF12937">
    <property type="entry name" value="F-box-like"/>
    <property type="match status" value="1"/>
</dbReference>
<dbReference type="Proteomes" id="UP000292702">
    <property type="component" value="Unassembled WGS sequence"/>
</dbReference>
<dbReference type="Gene3D" id="3.80.10.10">
    <property type="entry name" value="Ribonuclease Inhibitor"/>
    <property type="match status" value="1"/>
</dbReference>
<feature type="region of interest" description="Disordered" evidence="1">
    <location>
        <begin position="1"/>
        <end position="34"/>
    </location>
</feature>
<protein>
    <recommendedName>
        <fullName evidence="2">F-box domain-containing protein</fullName>
    </recommendedName>
</protein>
<evidence type="ECO:0000259" key="2">
    <source>
        <dbReference type="Pfam" id="PF12937"/>
    </source>
</evidence>
<dbReference type="InterPro" id="IPR032675">
    <property type="entry name" value="LRR_dom_sf"/>
</dbReference>
<dbReference type="EMBL" id="RWJN01000003">
    <property type="protein sequence ID" value="TCD71723.1"/>
    <property type="molecule type" value="Genomic_DNA"/>
</dbReference>
<accession>A0A4R0RVM0</accession>
<dbReference type="OrthoDB" id="2758082at2759"/>